<comment type="caution">
    <text evidence="2">The sequence shown here is derived from an EMBL/GenBank/DDBJ whole genome shotgun (WGS) entry which is preliminary data.</text>
</comment>
<keyword evidence="3" id="KW-1185">Reference proteome</keyword>
<dbReference type="RefSeq" id="WP_214393353.1">
    <property type="nucleotide sequence ID" value="NZ_JAFLWW010000012.1"/>
</dbReference>
<feature type="coiled-coil region" evidence="1">
    <location>
        <begin position="13"/>
        <end position="40"/>
    </location>
</feature>
<evidence type="ECO:0000313" key="3">
    <source>
        <dbReference type="Proteomes" id="UP001138921"/>
    </source>
</evidence>
<sequence>MQIFDRIDSLIDADDCRAAIEEARALLLQLEQRSDALTHAIDDFLLDLMTLSFIIECYGRGFELLARTLARRRLAKVRLLSGGVGSVTWPF</sequence>
<accession>A0A9X1D906</accession>
<evidence type="ECO:0000256" key="1">
    <source>
        <dbReference type="SAM" id="Coils"/>
    </source>
</evidence>
<evidence type="ECO:0000313" key="2">
    <source>
        <dbReference type="EMBL" id="MBT1159513.1"/>
    </source>
</evidence>
<protein>
    <submittedName>
        <fullName evidence="2">Uncharacterized protein</fullName>
    </submittedName>
</protein>
<reference evidence="2" key="2">
    <citation type="submission" date="2021-03" db="EMBL/GenBank/DDBJ databases">
        <authorList>
            <person name="Artuso I."/>
            <person name="Turrini P."/>
            <person name="Pirolo M."/>
            <person name="Lugli G.A."/>
            <person name="Ventura M."/>
            <person name="Visca P."/>
        </authorList>
    </citation>
    <scope>NUCLEOTIDE SEQUENCE</scope>
    <source>
        <strain evidence="2">LMG 26462</strain>
    </source>
</reference>
<reference evidence="2" key="1">
    <citation type="journal article" date="2021" name="Microorganisms">
        <title>Phylogenomic Reconstruction and Metabolic Potential of the Genus Aminobacter.</title>
        <authorList>
            <person name="Artuso I."/>
            <person name="Turrini P."/>
            <person name="Pirolo M."/>
            <person name="Lugli G.A."/>
            <person name="Ventura M."/>
            <person name="Visca P."/>
        </authorList>
    </citation>
    <scope>NUCLEOTIDE SEQUENCE</scope>
    <source>
        <strain evidence="2">LMG 26462</strain>
    </source>
</reference>
<dbReference type="AlphaFoldDB" id="A0A9X1D906"/>
<proteinExistence type="predicted"/>
<keyword evidence="1" id="KW-0175">Coiled coil</keyword>
<organism evidence="2 3">
    <name type="scientific">Aminobacter anthyllidis</name>
    <dbReference type="NCBI Taxonomy" id="1035067"/>
    <lineage>
        <taxon>Bacteria</taxon>
        <taxon>Pseudomonadati</taxon>
        <taxon>Pseudomonadota</taxon>
        <taxon>Alphaproteobacteria</taxon>
        <taxon>Hyphomicrobiales</taxon>
        <taxon>Phyllobacteriaceae</taxon>
        <taxon>Aminobacter</taxon>
    </lineage>
</organism>
<dbReference type="EMBL" id="JAFLWW010000012">
    <property type="protein sequence ID" value="MBT1159513.1"/>
    <property type="molecule type" value="Genomic_DNA"/>
</dbReference>
<dbReference type="Proteomes" id="UP001138921">
    <property type="component" value="Unassembled WGS sequence"/>
</dbReference>
<gene>
    <name evidence="2" type="ORF">J1C56_28570</name>
</gene>
<name>A0A9X1D906_9HYPH</name>